<dbReference type="InterPro" id="IPR036271">
    <property type="entry name" value="Tet_transcr_reg_TetR-rel_C_sf"/>
</dbReference>
<gene>
    <name evidence="7" type="ORF">F1189_04890</name>
</gene>
<keyword evidence="3" id="KW-0804">Transcription</keyword>
<dbReference type="InterPro" id="IPR009057">
    <property type="entry name" value="Homeodomain-like_sf"/>
</dbReference>
<dbReference type="PROSITE" id="PS50977">
    <property type="entry name" value="HTH_TETR_2"/>
    <property type="match status" value="1"/>
</dbReference>
<evidence type="ECO:0000259" key="6">
    <source>
        <dbReference type="PROSITE" id="PS50977"/>
    </source>
</evidence>
<dbReference type="Pfam" id="PF14246">
    <property type="entry name" value="TetR_C_7"/>
    <property type="match status" value="1"/>
</dbReference>
<reference evidence="7 8" key="1">
    <citation type="submission" date="2019-09" db="EMBL/GenBank/DDBJ databases">
        <title>Genome sequence of Rhodovastum atsumiense, a diverse member of the Acetobacteraceae family of non-sulfur purple photosynthetic bacteria.</title>
        <authorList>
            <person name="Meyer T."/>
            <person name="Kyndt J."/>
        </authorList>
    </citation>
    <scope>NUCLEOTIDE SEQUENCE [LARGE SCALE GENOMIC DNA]</scope>
    <source>
        <strain evidence="7 8">DSM 21279</strain>
    </source>
</reference>
<dbReference type="SUPFAM" id="SSF46689">
    <property type="entry name" value="Homeodomain-like"/>
    <property type="match status" value="1"/>
</dbReference>
<proteinExistence type="predicted"/>
<keyword evidence="1" id="KW-0805">Transcription regulation</keyword>
<accession>A0A5M6IZK7</accession>
<evidence type="ECO:0000256" key="5">
    <source>
        <dbReference type="SAM" id="MobiDB-lite"/>
    </source>
</evidence>
<dbReference type="InterPro" id="IPR039536">
    <property type="entry name" value="TetR_C_Proteobacteria"/>
</dbReference>
<dbReference type="OrthoDB" id="9816431at2"/>
<dbReference type="EMBL" id="VWPK01000006">
    <property type="protein sequence ID" value="KAA5613399.1"/>
    <property type="molecule type" value="Genomic_DNA"/>
</dbReference>
<dbReference type="Gene3D" id="1.10.10.60">
    <property type="entry name" value="Homeodomain-like"/>
    <property type="match status" value="1"/>
</dbReference>
<comment type="caution">
    <text evidence="7">The sequence shown here is derived from an EMBL/GenBank/DDBJ whole genome shotgun (WGS) entry which is preliminary data.</text>
</comment>
<dbReference type="Gene3D" id="1.10.357.10">
    <property type="entry name" value="Tetracycline Repressor, domain 2"/>
    <property type="match status" value="1"/>
</dbReference>
<dbReference type="GO" id="GO:0003700">
    <property type="term" value="F:DNA-binding transcription factor activity"/>
    <property type="evidence" value="ECO:0007669"/>
    <property type="project" value="TreeGrafter"/>
</dbReference>
<keyword evidence="8" id="KW-1185">Reference proteome</keyword>
<organism evidence="7 8">
    <name type="scientific">Rhodovastum atsumiense</name>
    <dbReference type="NCBI Taxonomy" id="504468"/>
    <lineage>
        <taxon>Bacteria</taxon>
        <taxon>Pseudomonadati</taxon>
        <taxon>Pseudomonadota</taxon>
        <taxon>Alphaproteobacteria</taxon>
        <taxon>Acetobacterales</taxon>
        <taxon>Acetobacteraceae</taxon>
        <taxon>Rhodovastum</taxon>
    </lineage>
</organism>
<keyword evidence="2 4" id="KW-0238">DNA-binding</keyword>
<feature type="domain" description="HTH tetR-type" evidence="6">
    <location>
        <begin position="6"/>
        <end position="66"/>
    </location>
</feature>
<dbReference type="SUPFAM" id="SSF48498">
    <property type="entry name" value="Tetracyclin repressor-like, C-terminal domain"/>
    <property type="match status" value="1"/>
</dbReference>
<dbReference type="PRINTS" id="PR00455">
    <property type="entry name" value="HTHTETR"/>
</dbReference>
<dbReference type="InterPro" id="IPR001647">
    <property type="entry name" value="HTH_TetR"/>
</dbReference>
<evidence type="ECO:0000256" key="4">
    <source>
        <dbReference type="PROSITE-ProRule" id="PRU00335"/>
    </source>
</evidence>
<dbReference type="InterPro" id="IPR050109">
    <property type="entry name" value="HTH-type_TetR-like_transc_reg"/>
</dbReference>
<evidence type="ECO:0000256" key="1">
    <source>
        <dbReference type="ARBA" id="ARBA00023015"/>
    </source>
</evidence>
<dbReference type="PANTHER" id="PTHR30055:SF119">
    <property type="entry name" value="NALC"/>
    <property type="match status" value="1"/>
</dbReference>
<feature type="compositionally biased region" description="Low complexity" evidence="5">
    <location>
        <begin position="224"/>
        <end position="235"/>
    </location>
</feature>
<dbReference type="AlphaFoldDB" id="A0A5M6IZK7"/>
<evidence type="ECO:0000313" key="7">
    <source>
        <dbReference type="EMBL" id="KAA5613399.1"/>
    </source>
</evidence>
<dbReference type="FunFam" id="1.10.10.60:FF:000141">
    <property type="entry name" value="TetR family transcriptional regulator"/>
    <property type="match status" value="1"/>
</dbReference>
<dbReference type="GO" id="GO:0000976">
    <property type="term" value="F:transcription cis-regulatory region binding"/>
    <property type="evidence" value="ECO:0007669"/>
    <property type="project" value="TreeGrafter"/>
</dbReference>
<dbReference type="Pfam" id="PF00440">
    <property type="entry name" value="TetR_N"/>
    <property type="match status" value="1"/>
</dbReference>
<sequence length="235" mass="24841">MRVRTDRKRDEILQIARAAFLQHGYAATSMAAIAAAVGGSKSTLYGYFPTKEALFGAVVHSVGEKHVVPVLSILDGKGSPREILGELARAVIRFLLLPEAVASYRMVIAEAGRFPELGRTFFAHGPQRGLGRIAAWIQAQIEAGRLHPADPAWLAQQFGAMCEAGPCKATLCGVTRRVSAREQAALANFVVETFLRAHATPEGDAVFGRERPAAPDAGGGAGQGKATARGAARAI</sequence>
<name>A0A5M6IZK7_9PROT</name>
<evidence type="ECO:0000313" key="8">
    <source>
        <dbReference type="Proteomes" id="UP000325255"/>
    </source>
</evidence>
<protein>
    <submittedName>
        <fullName evidence="7">TetR/AcrR family transcriptional regulator</fullName>
    </submittedName>
</protein>
<dbReference type="PANTHER" id="PTHR30055">
    <property type="entry name" value="HTH-TYPE TRANSCRIPTIONAL REGULATOR RUTR"/>
    <property type="match status" value="1"/>
</dbReference>
<evidence type="ECO:0000256" key="2">
    <source>
        <dbReference type="ARBA" id="ARBA00023125"/>
    </source>
</evidence>
<dbReference type="RefSeq" id="WP_150039510.1">
    <property type="nucleotide sequence ID" value="NZ_OW485601.1"/>
</dbReference>
<feature type="region of interest" description="Disordered" evidence="5">
    <location>
        <begin position="206"/>
        <end position="235"/>
    </location>
</feature>
<dbReference type="Proteomes" id="UP000325255">
    <property type="component" value="Unassembled WGS sequence"/>
</dbReference>
<evidence type="ECO:0000256" key="3">
    <source>
        <dbReference type="ARBA" id="ARBA00023163"/>
    </source>
</evidence>
<feature type="DNA-binding region" description="H-T-H motif" evidence="4">
    <location>
        <begin position="29"/>
        <end position="48"/>
    </location>
</feature>